<accession>A0A8J1UFT4</accession>
<dbReference type="InterPro" id="IPR053202">
    <property type="entry name" value="EGF_Rcpt_Signaling_Reg"/>
</dbReference>
<dbReference type="Gene3D" id="3.40.50.150">
    <property type="entry name" value="Vaccinia Virus protein VP39"/>
    <property type="match status" value="1"/>
</dbReference>
<dbReference type="AlphaFoldDB" id="A0A8J1UFT4"/>
<dbReference type="OrthoDB" id="6352234at2759"/>
<proteinExistence type="predicted"/>
<sequence>MIANGKELTCSILKMRVIVLNAKPLIITLFGITFLWLYYQLYISYFTKPVEHTELTIYDAYKDGEHGIGDRVKSKSVHEIYFNELILMEPGTVNLYRLDNDYPNQSEKALDLLIAKPNKMFWRKKLNLTTQILNVKHTKMDDPLLLEMLRLSWIYPPSLLPYNLKQDLDAVYQGDYSKGQSAVVDKILNHKRNGFFVECGGFDGESRSNSLFFEQRRNWRGILIEADPYNFVELVNKNRKAYSSDTCLSILHHPFEIPFKLNRNLGRIMDTEDEYSNEDPDVNIVPIQCFPFYSYLLALKVTHVDYFSLDVEGLELEVLRTIPFHKITIDVISAEFIHGAKDKVVMQNYMEEQGFHVAAEIMRSDNLANDFIFVRNGFKP</sequence>
<dbReference type="InterPro" id="IPR029063">
    <property type="entry name" value="SAM-dependent_MTases_sf"/>
</dbReference>
<organism evidence="1 2">
    <name type="scientific">Owenia fusiformis</name>
    <name type="common">Polychaete worm</name>
    <dbReference type="NCBI Taxonomy" id="6347"/>
    <lineage>
        <taxon>Eukaryota</taxon>
        <taxon>Metazoa</taxon>
        <taxon>Spiralia</taxon>
        <taxon>Lophotrochozoa</taxon>
        <taxon>Annelida</taxon>
        <taxon>Polychaeta</taxon>
        <taxon>Sedentaria</taxon>
        <taxon>Canalipalpata</taxon>
        <taxon>Sabellida</taxon>
        <taxon>Oweniida</taxon>
        <taxon>Oweniidae</taxon>
        <taxon>Owenia</taxon>
    </lineage>
</organism>
<protein>
    <submittedName>
        <fullName evidence="1">Uncharacterized protein</fullName>
    </submittedName>
</protein>
<dbReference type="GO" id="GO:0005886">
    <property type="term" value="C:plasma membrane"/>
    <property type="evidence" value="ECO:0007669"/>
    <property type="project" value="TreeGrafter"/>
</dbReference>
<comment type="caution">
    <text evidence="1">The sequence shown here is derived from an EMBL/GenBank/DDBJ whole genome shotgun (WGS) entry which is preliminary data.</text>
</comment>
<dbReference type="GO" id="GO:0006888">
    <property type="term" value="P:endoplasmic reticulum to Golgi vesicle-mediated transport"/>
    <property type="evidence" value="ECO:0007669"/>
    <property type="project" value="TreeGrafter"/>
</dbReference>
<name>A0A8J1UFT4_OWEFU</name>
<dbReference type="GO" id="GO:0016197">
    <property type="term" value="P:endosomal transport"/>
    <property type="evidence" value="ECO:0007669"/>
    <property type="project" value="TreeGrafter"/>
</dbReference>
<gene>
    <name evidence="1" type="ORF">OFUS_LOCUS14191</name>
</gene>
<evidence type="ECO:0000313" key="2">
    <source>
        <dbReference type="Proteomes" id="UP000749559"/>
    </source>
</evidence>
<dbReference type="PANTHER" id="PTHR34009:SF2">
    <property type="entry name" value="PROTEIN STAR"/>
    <property type="match status" value="1"/>
</dbReference>
<dbReference type="PANTHER" id="PTHR34009">
    <property type="entry name" value="PROTEIN STAR"/>
    <property type="match status" value="1"/>
</dbReference>
<evidence type="ECO:0000313" key="1">
    <source>
        <dbReference type="EMBL" id="CAH1788713.1"/>
    </source>
</evidence>
<dbReference type="Pfam" id="PF05050">
    <property type="entry name" value="Methyltransf_21"/>
    <property type="match status" value="1"/>
</dbReference>
<dbReference type="Proteomes" id="UP000749559">
    <property type="component" value="Unassembled WGS sequence"/>
</dbReference>
<keyword evidence="2" id="KW-1185">Reference proteome</keyword>
<dbReference type="GO" id="GO:0031902">
    <property type="term" value="C:late endosome membrane"/>
    <property type="evidence" value="ECO:0007669"/>
    <property type="project" value="TreeGrafter"/>
</dbReference>
<dbReference type="EMBL" id="CAIIXF020000007">
    <property type="protein sequence ID" value="CAH1788713.1"/>
    <property type="molecule type" value="Genomic_DNA"/>
</dbReference>
<dbReference type="SUPFAM" id="SSF53335">
    <property type="entry name" value="S-adenosyl-L-methionine-dependent methyltransferases"/>
    <property type="match status" value="1"/>
</dbReference>
<dbReference type="InterPro" id="IPR006342">
    <property type="entry name" value="FkbM_mtfrase"/>
</dbReference>
<dbReference type="GO" id="GO:0005794">
    <property type="term" value="C:Golgi apparatus"/>
    <property type="evidence" value="ECO:0007669"/>
    <property type="project" value="TreeGrafter"/>
</dbReference>
<dbReference type="GO" id="GO:0005789">
    <property type="term" value="C:endoplasmic reticulum membrane"/>
    <property type="evidence" value="ECO:0007669"/>
    <property type="project" value="TreeGrafter"/>
</dbReference>
<reference evidence="1" key="1">
    <citation type="submission" date="2022-03" db="EMBL/GenBank/DDBJ databases">
        <authorList>
            <person name="Martin C."/>
        </authorList>
    </citation>
    <scope>NUCLEOTIDE SEQUENCE</scope>
</reference>